<evidence type="ECO:0000256" key="5">
    <source>
        <dbReference type="ARBA" id="ARBA00023002"/>
    </source>
</evidence>
<gene>
    <name evidence="10" type="ORF">D9619_004468</name>
</gene>
<protein>
    <recommendedName>
        <fullName evidence="12">High nitrogen upregulated cytochrome P450 monooxygenase 2</fullName>
    </recommendedName>
</protein>
<comment type="pathway">
    <text evidence="2">Secondary metabolite biosynthesis.</text>
</comment>
<evidence type="ECO:0000313" key="10">
    <source>
        <dbReference type="EMBL" id="KAF5327372.1"/>
    </source>
</evidence>
<evidence type="ECO:0000256" key="9">
    <source>
        <dbReference type="RuleBase" id="RU000461"/>
    </source>
</evidence>
<feature type="binding site" description="axial binding residue" evidence="8">
    <location>
        <position position="499"/>
    </location>
    <ligand>
        <name>heme</name>
        <dbReference type="ChEBI" id="CHEBI:30413"/>
    </ligand>
    <ligandPart>
        <name>Fe</name>
        <dbReference type="ChEBI" id="CHEBI:18248"/>
    </ligandPart>
</feature>
<dbReference type="GO" id="GO:0016705">
    <property type="term" value="F:oxidoreductase activity, acting on paired donors, with incorporation or reduction of molecular oxygen"/>
    <property type="evidence" value="ECO:0007669"/>
    <property type="project" value="InterPro"/>
</dbReference>
<evidence type="ECO:0000256" key="6">
    <source>
        <dbReference type="ARBA" id="ARBA00023004"/>
    </source>
</evidence>
<evidence type="ECO:0000256" key="3">
    <source>
        <dbReference type="ARBA" id="ARBA00010617"/>
    </source>
</evidence>
<evidence type="ECO:0000256" key="4">
    <source>
        <dbReference type="ARBA" id="ARBA00022723"/>
    </source>
</evidence>
<comment type="similarity">
    <text evidence="3 9">Belongs to the cytochrome P450 family.</text>
</comment>
<keyword evidence="8 9" id="KW-0349">Heme</keyword>
<keyword evidence="6 8" id="KW-0408">Iron</keyword>
<reference evidence="10 11" key="1">
    <citation type="journal article" date="2020" name="ISME J.">
        <title>Uncovering the hidden diversity of litter-decomposition mechanisms in mushroom-forming fungi.</title>
        <authorList>
            <person name="Floudas D."/>
            <person name="Bentzer J."/>
            <person name="Ahren D."/>
            <person name="Johansson T."/>
            <person name="Persson P."/>
            <person name="Tunlid A."/>
        </authorList>
    </citation>
    <scope>NUCLEOTIDE SEQUENCE [LARGE SCALE GENOMIC DNA]</scope>
    <source>
        <strain evidence="10 11">CBS 101986</strain>
    </source>
</reference>
<dbReference type="OrthoDB" id="6692864at2759"/>
<dbReference type="Proteomes" id="UP000567179">
    <property type="component" value="Unassembled WGS sequence"/>
</dbReference>
<dbReference type="Gene3D" id="1.10.630.10">
    <property type="entry name" value="Cytochrome P450"/>
    <property type="match status" value="1"/>
</dbReference>
<dbReference type="InterPro" id="IPR001128">
    <property type="entry name" value="Cyt_P450"/>
</dbReference>
<evidence type="ECO:0000256" key="8">
    <source>
        <dbReference type="PIRSR" id="PIRSR602401-1"/>
    </source>
</evidence>
<keyword evidence="11" id="KW-1185">Reference proteome</keyword>
<dbReference type="PANTHER" id="PTHR24305">
    <property type="entry name" value="CYTOCHROME P450"/>
    <property type="match status" value="1"/>
</dbReference>
<sequence length="557" mass="62307">MGISTLLSNTDSMLPVIGAGLIVHLVFKKTETTEPLKVVPLVFGVPALLTKLYAGNSASQLSTAFSVFTLFWASILTSITVYRLSPWHPLASYPGPLICKLTKFHIAFMSLGGKQYLYYARLHEKYGDAVRIGPNEVSICNVDAVQPMLGNNGIPKGAFWDGRIPEAEAVKPLIAIRDKTEHTRRRRPWTRAFNTAALKGYEELVLKRATQLVDTMAARHDSFDLSRLISFFAYDIMSDLAFGGGSEMMADGDKSGLWHLLEAGQKNAIFMGQVPWLGRIFLKYPKFASDLKAFRMHARSRAVIRNKNGSPHKDIFHHLMDEDGVAMQRPSIVEVVSDGGLAIIAGSDTTSSTISHLFYFLMTNPIAYKRLQDEIDDLGDDIYDCTKQAHLPYLNAAINEALRLLPPVLVGSHREPEKGSGGKMLGSYFLPEGNSTFIPTYSLQRDPRCFSPLPDTFLPERWLPETMRKDMEPKIFSSKEGYIHNTTAFIPFSLGPTSCAGKNLAYLEMRMTVVLMIHRLNFTLQKGYDADRWETDMMDHFVTKKGTLPTVVTVRNH</sequence>
<dbReference type="GO" id="GO:0005506">
    <property type="term" value="F:iron ion binding"/>
    <property type="evidence" value="ECO:0007669"/>
    <property type="project" value="InterPro"/>
</dbReference>
<comment type="cofactor">
    <cofactor evidence="1 8">
        <name>heme</name>
        <dbReference type="ChEBI" id="CHEBI:30413"/>
    </cofactor>
</comment>
<name>A0A8H5F8F4_9AGAR</name>
<keyword evidence="4 8" id="KW-0479">Metal-binding</keyword>
<keyword evidence="7 9" id="KW-0503">Monooxygenase</keyword>
<dbReference type="InterPro" id="IPR017972">
    <property type="entry name" value="Cyt_P450_CS"/>
</dbReference>
<dbReference type="SUPFAM" id="SSF48264">
    <property type="entry name" value="Cytochrome P450"/>
    <property type="match status" value="1"/>
</dbReference>
<evidence type="ECO:0000256" key="7">
    <source>
        <dbReference type="ARBA" id="ARBA00023033"/>
    </source>
</evidence>
<evidence type="ECO:0000256" key="2">
    <source>
        <dbReference type="ARBA" id="ARBA00005179"/>
    </source>
</evidence>
<dbReference type="PRINTS" id="PR00385">
    <property type="entry name" value="P450"/>
</dbReference>
<dbReference type="InterPro" id="IPR036396">
    <property type="entry name" value="Cyt_P450_sf"/>
</dbReference>
<evidence type="ECO:0000313" key="11">
    <source>
        <dbReference type="Proteomes" id="UP000567179"/>
    </source>
</evidence>
<dbReference type="Pfam" id="PF00067">
    <property type="entry name" value="p450"/>
    <property type="match status" value="1"/>
</dbReference>
<accession>A0A8H5F8F4</accession>
<evidence type="ECO:0000256" key="1">
    <source>
        <dbReference type="ARBA" id="ARBA00001971"/>
    </source>
</evidence>
<dbReference type="PANTHER" id="PTHR24305:SF187">
    <property type="entry name" value="P450, PUTATIVE (EUROFUNG)-RELATED"/>
    <property type="match status" value="1"/>
</dbReference>
<comment type="caution">
    <text evidence="10">The sequence shown here is derived from an EMBL/GenBank/DDBJ whole genome shotgun (WGS) entry which is preliminary data.</text>
</comment>
<proteinExistence type="inferred from homology"/>
<dbReference type="CDD" id="cd11061">
    <property type="entry name" value="CYP67-like"/>
    <property type="match status" value="1"/>
</dbReference>
<dbReference type="GO" id="GO:0004497">
    <property type="term" value="F:monooxygenase activity"/>
    <property type="evidence" value="ECO:0007669"/>
    <property type="project" value="UniProtKB-KW"/>
</dbReference>
<dbReference type="GO" id="GO:0020037">
    <property type="term" value="F:heme binding"/>
    <property type="evidence" value="ECO:0007669"/>
    <property type="project" value="InterPro"/>
</dbReference>
<keyword evidence="5 9" id="KW-0560">Oxidoreductase</keyword>
<dbReference type="PROSITE" id="PS00086">
    <property type="entry name" value="CYTOCHROME_P450"/>
    <property type="match status" value="1"/>
</dbReference>
<dbReference type="AlphaFoldDB" id="A0A8H5F8F4"/>
<dbReference type="PRINTS" id="PR00463">
    <property type="entry name" value="EP450I"/>
</dbReference>
<evidence type="ECO:0008006" key="12">
    <source>
        <dbReference type="Google" id="ProtNLM"/>
    </source>
</evidence>
<dbReference type="InterPro" id="IPR050121">
    <property type="entry name" value="Cytochrome_P450_monoxygenase"/>
</dbReference>
<dbReference type="InterPro" id="IPR002401">
    <property type="entry name" value="Cyt_P450_E_grp-I"/>
</dbReference>
<dbReference type="EMBL" id="JAACJJ010000014">
    <property type="protein sequence ID" value="KAF5327372.1"/>
    <property type="molecule type" value="Genomic_DNA"/>
</dbReference>
<organism evidence="10 11">
    <name type="scientific">Psilocybe cf. subviscida</name>
    <dbReference type="NCBI Taxonomy" id="2480587"/>
    <lineage>
        <taxon>Eukaryota</taxon>
        <taxon>Fungi</taxon>
        <taxon>Dikarya</taxon>
        <taxon>Basidiomycota</taxon>
        <taxon>Agaricomycotina</taxon>
        <taxon>Agaricomycetes</taxon>
        <taxon>Agaricomycetidae</taxon>
        <taxon>Agaricales</taxon>
        <taxon>Agaricineae</taxon>
        <taxon>Strophariaceae</taxon>
        <taxon>Psilocybe</taxon>
    </lineage>
</organism>